<feature type="transmembrane region" description="Helical" evidence="2">
    <location>
        <begin position="54"/>
        <end position="75"/>
    </location>
</feature>
<protein>
    <recommendedName>
        <fullName evidence="5">Intracellular septation protein A</fullName>
    </recommendedName>
</protein>
<keyword evidence="4" id="KW-1185">Reference proteome</keyword>
<feature type="transmembrane region" description="Helical" evidence="2">
    <location>
        <begin position="82"/>
        <end position="100"/>
    </location>
</feature>
<evidence type="ECO:0000256" key="2">
    <source>
        <dbReference type="SAM" id="Phobius"/>
    </source>
</evidence>
<dbReference type="EMBL" id="QUNO01000007">
    <property type="protein sequence ID" value="REH46190.1"/>
    <property type="molecule type" value="Genomic_DNA"/>
</dbReference>
<dbReference type="NCBIfam" id="NF041646">
    <property type="entry name" value="VC0807_fam"/>
    <property type="match status" value="1"/>
</dbReference>
<feature type="transmembrane region" description="Helical" evidence="2">
    <location>
        <begin position="198"/>
        <end position="216"/>
    </location>
</feature>
<name>A0A3E0HIK9_9PSEU</name>
<comment type="caution">
    <text evidence="3">The sequence shown here is derived from an EMBL/GenBank/DDBJ whole genome shotgun (WGS) entry which is preliminary data.</text>
</comment>
<keyword evidence="2" id="KW-0472">Membrane</keyword>
<keyword evidence="2" id="KW-0812">Transmembrane</keyword>
<feature type="transmembrane region" description="Helical" evidence="2">
    <location>
        <begin position="112"/>
        <end position="132"/>
    </location>
</feature>
<reference evidence="3 4" key="1">
    <citation type="submission" date="2018-08" db="EMBL/GenBank/DDBJ databases">
        <title>Genomic Encyclopedia of Archaeal and Bacterial Type Strains, Phase II (KMG-II): from individual species to whole genera.</title>
        <authorList>
            <person name="Goeker M."/>
        </authorList>
    </citation>
    <scope>NUCLEOTIDE SEQUENCE [LARGE SCALE GENOMIC DNA]</scope>
    <source>
        <strain evidence="3 4">DSM 45791</strain>
    </source>
</reference>
<organism evidence="3 4">
    <name type="scientific">Kutzneria buriramensis</name>
    <dbReference type="NCBI Taxonomy" id="1045776"/>
    <lineage>
        <taxon>Bacteria</taxon>
        <taxon>Bacillati</taxon>
        <taxon>Actinomycetota</taxon>
        <taxon>Actinomycetes</taxon>
        <taxon>Pseudonocardiales</taxon>
        <taxon>Pseudonocardiaceae</taxon>
        <taxon>Kutzneria</taxon>
    </lineage>
</organism>
<evidence type="ECO:0000313" key="4">
    <source>
        <dbReference type="Proteomes" id="UP000256269"/>
    </source>
</evidence>
<evidence type="ECO:0008006" key="5">
    <source>
        <dbReference type="Google" id="ProtNLM"/>
    </source>
</evidence>
<keyword evidence="2" id="KW-1133">Transmembrane helix</keyword>
<gene>
    <name evidence="3" type="ORF">BCF44_107323</name>
</gene>
<dbReference type="AlphaFoldDB" id="A0A3E0HIK9"/>
<accession>A0A3E0HIK9</accession>
<evidence type="ECO:0000313" key="3">
    <source>
        <dbReference type="EMBL" id="REH46190.1"/>
    </source>
</evidence>
<feature type="transmembrane region" description="Helical" evidence="2">
    <location>
        <begin position="26"/>
        <end position="48"/>
    </location>
</feature>
<sequence length="229" mass="24588">MPPNTSDPATATATDRQPGGRLRSPVVRAMASTLFYDIGLSVMAYFAAELLGASNFLALLAGTLVSGLRTLWVALRHRRLDPFAFFLLVLFAVSLALSFVTGDPRFLLVKDAAQSCTAGLVFLASCLVKRPLAYYAALRFARSAGDAAHGQFQAEAGTAVMRARWFRVSLVWGIGLLVETGLRIVAVYLLPIAVAANVSQVLVITVFSLLFLWTVVTAKRAQPAPRTAS</sequence>
<feature type="transmembrane region" description="Helical" evidence="2">
    <location>
        <begin position="170"/>
        <end position="192"/>
    </location>
</feature>
<proteinExistence type="predicted"/>
<feature type="region of interest" description="Disordered" evidence="1">
    <location>
        <begin position="1"/>
        <end position="21"/>
    </location>
</feature>
<evidence type="ECO:0000256" key="1">
    <source>
        <dbReference type="SAM" id="MobiDB-lite"/>
    </source>
</evidence>
<dbReference type="RefSeq" id="WP_246015411.1">
    <property type="nucleotide sequence ID" value="NZ_CP144375.1"/>
</dbReference>
<dbReference type="Proteomes" id="UP000256269">
    <property type="component" value="Unassembled WGS sequence"/>
</dbReference>
<feature type="compositionally biased region" description="Polar residues" evidence="1">
    <location>
        <begin position="1"/>
        <end position="15"/>
    </location>
</feature>